<dbReference type="GO" id="GO:0015031">
    <property type="term" value="P:protein transport"/>
    <property type="evidence" value="ECO:0007669"/>
    <property type="project" value="UniProtKB-KW"/>
</dbReference>
<evidence type="ECO:0000313" key="8">
    <source>
        <dbReference type="EMBL" id="KAK6620962.1"/>
    </source>
</evidence>
<dbReference type="CDD" id="cd15856">
    <property type="entry name" value="SNARE_SNAP29C"/>
    <property type="match status" value="1"/>
</dbReference>
<proteinExistence type="inferred from homology"/>
<keyword evidence="3" id="KW-0653">Protein transport</keyword>
<dbReference type="GO" id="GO:0031629">
    <property type="term" value="P:synaptic vesicle fusion to presynaptic active zone membrane"/>
    <property type="evidence" value="ECO:0007669"/>
    <property type="project" value="TreeGrafter"/>
</dbReference>
<feature type="domain" description="T-SNARE coiled-coil homology" evidence="7">
    <location>
        <begin position="62"/>
        <end position="124"/>
    </location>
</feature>
<dbReference type="EMBL" id="JAWJWF010000001">
    <property type="protein sequence ID" value="KAK6641876.1"/>
    <property type="molecule type" value="Genomic_DNA"/>
</dbReference>
<organism evidence="8 11">
    <name type="scientific">Polyplax serrata</name>
    <name type="common">Common mouse louse</name>
    <dbReference type="NCBI Taxonomy" id="468196"/>
    <lineage>
        <taxon>Eukaryota</taxon>
        <taxon>Metazoa</taxon>
        <taxon>Ecdysozoa</taxon>
        <taxon>Arthropoda</taxon>
        <taxon>Hexapoda</taxon>
        <taxon>Insecta</taxon>
        <taxon>Pterygota</taxon>
        <taxon>Neoptera</taxon>
        <taxon>Paraneoptera</taxon>
        <taxon>Psocodea</taxon>
        <taxon>Troctomorpha</taxon>
        <taxon>Phthiraptera</taxon>
        <taxon>Anoplura</taxon>
        <taxon>Polyplacidae</taxon>
        <taxon>Polyplax</taxon>
    </lineage>
</organism>
<dbReference type="SMART" id="SM00397">
    <property type="entry name" value="t_SNARE"/>
    <property type="match status" value="2"/>
</dbReference>
<name>A0AAN8PEX9_POLSC</name>
<dbReference type="GO" id="GO:0016082">
    <property type="term" value="P:synaptic vesicle priming"/>
    <property type="evidence" value="ECO:0007669"/>
    <property type="project" value="TreeGrafter"/>
</dbReference>
<evidence type="ECO:0000256" key="2">
    <source>
        <dbReference type="ARBA" id="ARBA00022448"/>
    </source>
</evidence>
<comment type="caution">
    <text evidence="8">The sequence shown here is derived from an EMBL/GenBank/DDBJ whole genome shotgun (WGS) entry which is preliminary data.</text>
</comment>
<dbReference type="AlphaFoldDB" id="A0AAN8PEX9"/>
<accession>A0AAN8PEX9</accession>
<feature type="compositionally biased region" description="Low complexity" evidence="6">
    <location>
        <begin position="160"/>
        <end position="171"/>
    </location>
</feature>
<evidence type="ECO:0000256" key="5">
    <source>
        <dbReference type="SAM" id="Coils"/>
    </source>
</evidence>
<protein>
    <recommendedName>
        <fullName evidence="7">t-SNARE coiled-coil homology domain-containing protein</fullName>
    </recommendedName>
</protein>
<dbReference type="PANTHER" id="PTHR19305">
    <property type="entry name" value="SYNAPTOSOMAL ASSOCIATED PROTEIN"/>
    <property type="match status" value="1"/>
</dbReference>
<keyword evidence="10" id="KW-1185">Reference proteome</keyword>
<evidence type="ECO:0000256" key="3">
    <source>
        <dbReference type="ARBA" id="ARBA00022927"/>
    </source>
</evidence>
<comment type="similarity">
    <text evidence="1">Belongs to the SNAP-25 family.</text>
</comment>
<dbReference type="CDD" id="cd15887">
    <property type="entry name" value="SNARE_SNAP29N"/>
    <property type="match status" value="1"/>
</dbReference>
<dbReference type="GO" id="GO:0005484">
    <property type="term" value="F:SNAP receptor activity"/>
    <property type="evidence" value="ECO:0007669"/>
    <property type="project" value="TreeGrafter"/>
</dbReference>
<dbReference type="PROSITE" id="PS50192">
    <property type="entry name" value="T_SNARE"/>
    <property type="match status" value="2"/>
</dbReference>
<evidence type="ECO:0000313" key="10">
    <source>
        <dbReference type="Proteomes" id="UP001359485"/>
    </source>
</evidence>
<dbReference type="GO" id="GO:0005886">
    <property type="term" value="C:plasma membrane"/>
    <property type="evidence" value="ECO:0007669"/>
    <property type="project" value="TreeGrafter"/>
</dbReference>
<keyword evidence="2" id="KW-0813">Transport</keyword>
<dbReference type="PANTHER" id="PTHR19305:SF9">
    <property type="entry name" value="SYNAPTOSOMAL-ASSOCIATED PROTEIN 29"/>
    <property type="match status" value="1"/>
</dbReference>
<dbReference type="FunFam" id="1.20.5.110:FF:000041">
    <property type="entry name" value="Synaptosomal-associated protein 29"/>
    <property type="match status" value="1"/>
</dbReference>
<dbReference type="SUPFAM" id="SSF58038">
    <property type="entry name" value="SNARE fusion complex"/>
    <property type="match status" value="2"/>
</dbReference>
<evidence type="ECO:0000313" key="11">
    <source>
        <dbReference type="Proteomes" id="UP001372834"/>
    </source>
</evidence>
<evidence type="ECO:0000256" key="1">
    <source>
        <dbReference type="ARBA" id="ARBA00009480"/>
    </source>
</evidence>
<gene>
    <name evidence="8" type="ORF">RUM43_011261</name>
    <name evidence="9" type="ORF">RUM44_013594</name>
</gene>
<dbReference type="GO" id="GO:0098793">
    <property type="term" value="C:presynapse"/>
    <property type="evidence" value="ECO:0007669"/>
    <property type="project" value="GOC"/>
</dbReference>
<dbReference type="GO" id="GO:0019905">
    <property type="term" value="F:syntaxin binding"/>
    <property type="evidence" value="ECO:0007669"/>
    <property type="project" value="TreeGrafter"/>
</dbReference>
<feature type="compositionally biased region" description="Polar residues" evidence="6">
    <location>
        <begin position="146"/>
        <end position="159"/>
    </location>
</feature>
<evidence type="ECO:0000256" key="6">
    <source>
        <dbReference type="SAM" id="MobiDB-lite"/>
    </source>
</evidence>
<dbReference type="Proteomes" id="UP001359485">
    <property type="component" value="Unassembled WGS sequence"/>
</dbReference>
<dbReference type="EMBL" id="JAWJWE010000039">
    <property type="protein sequence ID" value="KAK6620962.1"/>
    <property type="molecule type" value="Genomic_DNA"/>
</dbReference>
<reference evidence="8 11" key="1">
    <citation type="submission" date="2023-10" db="EMBL/GenBank/DDBJ databases">
        <title>Genomes of two closely related lineages of the louse Polyplax serrata with different host specificities.</title>
        <authorList>
            <person name="Martinu J."/>
            <person name="Tarabai H."/>
            <person name="Stefka J."/>
            <person name="Hypsa V."/>
        </authorList>
    </citation>
    <scope>NUCLEOTIDE SEQUENCE [LARGE SCALE GENOMIC DNA]</scope>
    <source>
        <strain evidence="9">98ZLc_SE</strain>
        <strain evidence="8">HR10_N</strain>
    </source>
</reference>
<dbReference type="InterPro" id="IPR000727">
    <property type="entry name" value="T_SNARE_dom"/>
</dbReference>
<evidence type="ECO:0000256" key="4">
    <source>
        <dbReference type="ARBA" id="ARBA00023054"/>
    </source>
</evidence>
<keyword evidence="4 5" id="KW-0175">Coiled coil</keyword>
<feature type="region of interest" description="Disordered" evidence="6">
    <location>
        <begin position="138"/>
        <end position="174"/>
    </location>
</feature>
<dbReference type="Gene3D" id="1.20.5.110">
    <property type="match status" value="2"/>
</dbReference>
<dbReference type="GO" id="GO:0031201">
    <property type="term" value="C:SNARE complex"/>
    <property type="evidence" value="ECO:0007669"/>
    <property type="project" value="TreeGrafter"/>
</dbReference>
<feature type="coiled-coil region" evidence="5">
    <location>
        <begin position="47"/>
        <end position="120"/>
    </location>
</feature>
<feature type="domain" description="T-SNARE coiled-coil homology" evidence="7">
    <location>
        <begin position="189"/>
        <end position="251"/>
    </location>
</feature>
<evidence type="ECO:0000313" key="9">
    <source>
        <dbReference type="EMBL" id="KAK6641876.1"/>
    </source>
</evidence>
<sequence>MANYKSNPSNSFFAFEDDIDDEKFLKNSRNYSYTGQPNGNSFYSSPQGSFEDKKAQLLERKKAIENETLESTERSLYLLRESEETGIATAEELQRQREQLERADRNLDTINSALRTTQRKIDGIKSVFGSFKNYLTRKSDPLGGTSKPTTITPIDRQTYSNSNKSSEPSQSVHPGLKIRGLAEDPASSLSVSEKIDKNLDHMFGNISTLKNLALEMGNEIEYQNSLIEDITYKADKADITIKKQTKEMNRIIK</sequence>
<dbReference type="Proteomes" id="UP001372834">
    <property type="component" value="Unassembled WGS sequence"/>
</dbReference>
<evidence type="ECO:0000259" key="7">
    <source>
        <dbReference type="PROSITE" id="PS50192"/>
    </source>
</evidence>